<evidence type="ECO:0000313" key="2">
    <source>
        <dbReference type="EMBL" id="BEI88597.1"/>
    </source>
</evidence>
<dbReference type="RefSeq" id="XP_060453863.1">
    <property type="nucleotide sequence ID" value="XM_060596918.1"/>
</dbReference>
<evidence type="ECO:0000256" key="1">
    <source>
        <dbReference type="SAM" id="MobiDB-lite"/>
    </source>
</evidence>
<dbReference type="EMBL" id="AP028212">
    <property type="protein sequence ID" value="BEI88597.1"/>
    <property type="molecule type" value="Genomic_DNA"/>
</dbReference>
<keyword evidence="3" id="KW-1185">Reference proteome</keyword>
<name>A0AA48L1A9_9TREE</name>
<accession>A0AA48L1A9</accession>
<feature type="region of interest" description="Disordered" evidence="1">
    <location>
        <begin position="80"/>
        <end position="129"/>
    </location>
</feature>
<organism evidence="2 3">
    <name type="scientific">Cutaneotrichosporon cavernicola</name>
    <dbReference type="NCBI Taxonomy" id="279322"/>
    <lineage>
        <taxon>Eukaryota</taxon>
        <taxon>Fungi</taxon>
        <taxon>Dikarya</taxon>
        <taxon>Basidiomycota</taxon>
        <taxon>Agaricomycotina</taxon>
        <taxon>Tremellomycetes</taxon>
        <taxon>Trichosporonales</taxon>
        <taxon>Trichosporonaceae</taxon>
        <taxon>Cutaneotrichosporon</taxon>
    </lineage>
</organism>
<dbReference type="AlphaFoldDB" id="A0AA48L1A9"/>
<protein>
    <submittedName>
        <fullName evidence="2">Uncharacterized protein</fullName>
    </submittedName>
</protein>
<evidence type="ECO:0000313" key="3">
    <source>
        <dbReference type="Proteomes" id="UP001233271"/>
    </source>
</evidence>
<reference evidence="2" key="1">
    <citation type="journal article" date="2023" name="BMC Genomics">
        <title>Chromosome-level genome assemblies of Cutaneotrichosporon spp. (Trichosporonales, Basidiomycota) reveal imbalanced evolution between nucleotide sequences and chromosome synteny.</title>
        <authorList>
            <person name="Kobayashi Y."/>
            <person name="Kayamori A."/>
            <person name="Aoki K."/>
            <person name="Shiwa Y."/>
            <person name="Matsutani M."/>
            <person name="Fujita N."/>
            <person name="Sugita T."/>
            <person name="Iwasaki W."/>
            <person name="Tanaka N."/>
            <person name="Takashima M."/>
        </authorList>
    </citation>
    <scope>NUCLEOTIDE SEQUENCE</scope>
    <source>
        <strain evidence="2">HIS019</strain>
    </source>
</reference>
<gene>
    <name evidence="2" type="ORF">CcaverHIS019_0113150</name>
</gene>
<sequence>MSSLDAGMYPHLISLIVDLASHESLIYLRATCRAFRIHADMNLNAGRLIVTPVAAGEQRVVVSSECGRIPAFAGWALSPPPPNIDELATPSHDDEEPAHHGPNDDDSVKCVTEESRKSGAAPGPIPKEMDMPYGPVPNLRFTTAIDLLGAIGREYTRRLVTSYPIGGKAYLRVVDPHQLPPRIPWNICIGDMSLVKFITLPDMMIADRMIPSKRALEVLNIAYHPRDNYTASYLRESKGSDALSSVFIFHHASKPCLGAAPEDELDFTSLVMYSEDDMLDIVFSGIASSLVDGMKVTVVGVDVIAESRWLKNMDENLVGVDDRHNLRVLVWLQCFQPGRWSLIDHGHWPNLEFKTMDEFLASVPVSRDAALETTREGRL</sequence>
<dbReference type="Proteomes" id="UP001233271">
    <property type="component" value="Chromosome 1"/>
</dbReference>
<proteinExistence type="predicted"/>
<feature type="compositionally biased region" description="Basic and acidic residues" evidence="1">
    <location>
        <begin position="97"/>
        <end position="117"/>
    </location>
</feature>
<dbReference type="GeneID" id="85492468"/>
<dbReference type="KEGG" id="ccac:CcaHIS019_0113150"/>